<keyword evidence="3" id="KW-1185">Reference proteome</keyword>
<dbReference type="InterPro" id="IPR027373">
    <property type="entry name" value="RHH_dom"/>
</dbReference>
<accession>A0A839Z4J4</accession>
<evidence type="ECO:0000259" key="1">
    <source>
        <dbReference type="Pfam" id="PF13467"/>
    </source>
</evidence>
<gene>
    <name evidence="2" type="ORF">FHS50_001568</name>
</gene>
<evidence type="ECO:0000313" key="2">
    <source>
        <dbReference type="EMBL" id="MBB3764545.1"/>
    </source>
</evidence>
<dbReference type="RefSeq" id="WP_183933794.1">
    <property type="nucleotide sequence ID" value="NZ_JACICF010000001.1"/>
</dbReference>
<evidence type="ECO:0000313" key="3">
    <source>
        <dbReference type="Proteomes" id="UP000578569"/>
    </source>
</evidence>
<organism evidence="2 3">
    <name type="scientific">Sphingomicrobium lutaoense</name>
    <dbReference type="NCBI Taxonomy" id="515949"/>
    <lineage>
        <taxon>Bacteria</taxon>
        <taxon>Pseudomonadati</taxon>
        <taxon>Pseudomonadota</taxon>
        <taxon>Alphaproteobacteria</taxon>
        <taxon>Sphingomonadales</taxon>
        <taxon>Sphingomonadaceae</taxon>
        <taxon>Sphingomicrobium</taxon>
    </lineage>
</organism>
<reference evidence="2 3" key="1">
    <citation type="submission" date="2020-08" db="EMBL/GenBank/DDBJ databases">
        <title>Genomic Encyclopedia of Type Strains, Phase IV (KMG-IV): sequencing the most valuable type-strain genomes for metagenomic binning, comparative biology and taxonomic classification.</title>
        <authorList>
            <person name="Goeker M."/>
        </authorList>
    </citation>
    <scope>NUCLEOTIDE SEQUENCE [LARGE SCALE GENOMIC DNA]</scope>
    <source>
        <strain evidence="2 3">DSM 24194</strain>
    </source>
</reference>
<feature type="domain" description="Ribbon-helix-helix" evidence="1">
    <location>
        <begin position="8"/>
        <end position="72"/>
    </location>
</feature>
<protein>
    <submittedName>
        <fullName evidence="2">Putative DNA-binding ribbon-helix-helix protein</fullName>
    </submittedName>
</protein>
<sequence length="93" mass="9986">MPRIAPPAKRSVTIAGHETSISLEPIFWEALVEAANRRGLPVNALIAQIDLMRYEADGLNPANLASAIRQWLYLDALSISETADTNADPSSGA</sequence>
<dbReference type="EMBL" id="JACICF010000001">
    <property type="protein sequence ID" value="MBB3764545.1"/>
    <property type="molecule type" value="Genomic_DNA"/>
</dbReference>
<dbReference type="Pfam" id="PF13467">
    <property type="entry name" value="RHH_4"/>
    <property type="match status" value="1"/>
</dbReference>
<proteinExistence type="predicted"/>
<dbReference type="InterPro" id="IPR038268">
    <property type="entry name" value="RHH_sf"/>
</dbReference>
<dbReference type="GO" id="GO:0003677">
    <property type="term" value="F:DNA binding"/>
    <property type="evidence" value="ECO:0007669"/>
    <property type="project" value="UniProtKB-KW"/>
</dbReference>
<dbReference type="Gene3D" id="1.10.3990.20">
    <property type="entry name" value="protein bp1543"/>
    <property type="match status" value="1"/>
</dbReference>
<dbReference type="AlphaFoldDB" id="A0A839Z4J4"/>
<name>A0A839Z4J4_9SPHN</name>
<keyword evidence="2" id="KW-0238">DNA-binding</keyword>
<comment type="caution">
    <text evidence="2">The sequence shown here is derived from an EMBL/GenBank/DDBJ whole genome shotgun (WGS) entry which is preliminary data.</text>
</comment>
<dbReference type="Proteomes" id="UP000578569">
    <property type="component" value="Unassembled WGS sequence"/>
</dbReference>